<comment type="caution">
    <text evidence="2">The sequence shown here is derived from an EMBL/GenBank/DDBJ whole genome shotgun (WGS) entry which is preliminary data.</text>
</comment>
<keyword evidence="1" id="KW-0732">Signal</keyword>
<gene>
    <name evidence="2" type="ORF">NGRA_0393</name>
</gene>
<dbReference type="AlphaFoldDB" id="A0A9P6H0Z6"/>
<feature type="signal peptide" evidence="1">
    <location>
        <begin position="1"/>
        <end position="19"/>
    </location>
</feature>
<name>A0A9P6H0Z6_9MICR</name>
<evidence type="ECO:0000256" key="1">
    <source>
        <dbReference type="SAM" id="SignalP"/>
    </source>
</evidence>
<proteinExistence type="predicted"/>
<dbReference type="Proteomes" id="UP000740883">
    <property type="component" value="Unassembled WGS sequence"/>
</dbReference>
<evidence type="ECO:0000313" key="2">
    <source>
        <dbReference type="EMBL" id="KAF9764663.1"/>
    </source>
</evidence>
<protein>
    <submittedName>
        <fullName evidence="2">Uncharacterized protein</fullName>
    </submittedName>
</protein>
<sequence length="480" mass="56937">MNIVMKILVLFFLQYPILCIEDAVYFNNTDLNLKCLEKVESSFLELYKANDTVKISQTRKMKSSTLIFITVKRFGYEILIVSKRRNNSEKMNFQYKNGVELSLENYVENISMKLKEIYREKIKEVYFMIEETTLLSFINSSNIKKTILSVREQFLKNLEGDVIVEYFPEDLRCGLLLSEKGEEVERDIYYCDCIKINSDRCLTFLRSDFFNRIEKEIEEVITIYEDDAIYQLSETYHSLFKGTGNDLQNIYMLYTLSKFRIFEDDKVKDEILLEHSESLVFLLRFLLKKKNSEESIKKILDTTSKEDKKKISKAFKTFGSKNRQLLRNFYIRSNMKIHKNVHFVNIIYESLIKIDNEYPSVLIHDLKLIRQILCVLSNNIDDLARIVFSEDIHTHDEFAISITNYRYTLMNAAKIYWNNWAKEFLFYLCSNSSKKCYTKAFKALKEACKKKIKSNNSGYVVPYYAYSRLKTHFKNELKAN</sequence>
<feature type="chain" id="PRO_5040217061" evidence="1">
    <location>
        <begin position="20"/>
        <end position="480"/>
    </location>
</feature>
<organism evidence="2 3">
    <name type="scientific">Nosema granulosis</name>
    <dbReference type="NCBI Taxonomy" id="83296"/>
    <lineage>
        <taxon>Eukaryota</taxon>
        <taxon>Fungi</taxon>
        <taxon>Fungi incertae sedis</taxon>
        <taxon>Microsporidia</taxon>
        <taxon>Nosematidae</taxon>
        <taxon>Nosema</taxon>
    </lineage>
</organism>
<evidence type="ECO:0000313" key="3">
    <source>
        <dbReference type="Proteomes" id="UP000740883"/>
    </source>
</evidence>
<accession>A0A9P6H0Z6</accession>
<reference evidence="2 3" key="1">
    <citation type="journal article" date="2020" name="Genome Biol. Evol.">
        <title>Comparative genomics of strictly vertically transmitted, feminizing microsporidia endosymbionts of amphipod crustaceans.</title>
        <authorList>
            <person name="Cormier A."/>
            <person name="Chebbi M.A."/>
            <person name="Giraud I."/>
            <person name="Wattier R."/>
            <person name="Teixeira M."/>
            <person name="Gilbert C."/>
            <person name="Rigaud T."/>
            <person name="Cordaux R."/>
        </authorList>
    </citation>
    <scope>NUCLEOTIDE SEQUENCE [LARGE SCALE GENOMIC DNA]</scope>
    <source>
        <strain evidence="2 3">Ou3-Ou53</strain>
    </source>
</reference>
<dbReference type="EMBL" id="SBJO01000013">
    <property type="protein sequence ID" value="KAF9764663.1"/>
    <property type="molecule type" value="Genomic_DNA"/>
</dbReference>
<keyword evidence="3" id="KW-1185">Reference proteome</keyword>